<keyword evidence="1" id="KW-0449">Lipoprotein</keyword>
<gene>
    <name evidence="1" type="ORF">RWD45_04935</name>
</gene>
<dbReference type="PROSITE" id="PS51257">
    <property type="entry name" value="PROKAR_LIPOPROTEIN"/>
    <property type="match status" value="1"/>
</dbReference>
<name>A0ABU5CRK3_9BACI</name>
<dbReference type="Proteomes" id="UP001275315">
    <property type="component" value="Unassembled WGS sequence"/>
</dbReference>
<evidence type="ECO:0000313" key="2">
    <source>
        <dbReference type="Proteomes" id="UP001275315"/>
    </source>
</evidence>
<evidence type="ECO:0000313" key="1">
    <source>
        <dbReference type="EMBL" id="MDY0408068.1"/>
    </source>
</evidence>
<dbReference type="InterPro" id="IPR019076">
    <property type="entry name" value="Spore_lipoprot_YhcN/YlaJ-like"/>
</dbReference>
<dbReference type="EMBL" id="JAWDIQ010000001">
    <property type="protein sequence ID" value="MDY0408068.1"/>
    <property type="molecule type" value="Genomic_DNA"/>
</dbReference>
<protein>
    <submittedName>
        <fullName evidence="1">YhcN/YlaJ family sporulation lipoprotein</fullName>
    </submittedName>
</protein>
<dbReference type="NCBIfam" id="TIGR02898">
    <property type="entry name" value="spore_YhcN_YlaJ"/>
    <property type="match status" value="1"/>
</dbReference>
<reference evidence="1 2" key="1">
    <citation type="submission" date="2023-10" db="EMBL/GenBank/DDBJ databases">
        <title>Virgibacillus soli CC-YMP-6 genome.</title>
        <authorList>
            <person name="Miliotis G."/>
            <person name="Sengupta P."/>
            <person name="Hameed A."/>
            <person name="Chuvochina M."/>
            <person name="Mcdonagh F."/>
            <person name="Simpson A.C."/>
            <person name="Singh N.K."/>
            <person name="Rekha P.D."/>
            <person name="Raman K."/>
            <person name="Hugenholtz P."/>
            <person name="Venkateswaran K."/>
        </authorList>
    </citation>
    <scope>NUCLEOTIDE SEQUENCE [LARGE SCALE GENOMIC DNA]</scope>
    <source>
        <strain evidence="1 2">CC-YMP-6</strain>
    </source>
</reference>
<accession>A0ABU5CRK3</accession>
<comment type="caution">
    <text evidence="1">The sequence shown here is derived from an EMBL/GenBank/DDBJ whole genome shotgun (WGS) entry which is preliminary data.</text>
</comment>
<sequence>MKQNITLVLISTMLSVLIGCQQHSERALPTEEDHNRFVQVENSSEQPNKDLTNEQIANHLADVAASVPNVHNATAVIAGPYAVVGIDVDKDLDRSRVGTVKYTVSEALRHDPYGKTAIVIADGDIYERIRHMGDKIQQGYPVQGIIDELAGIIARYMPDMPLPKNQPTEPIIEIKKSYRNIKMTSLMIFKMNNLTIKSKLNQHKRLRQKGLPSPNYVGGQTLFPSLF</sequence>
<dbReference type="RefSeq" id="WP_320378831.1">
    <property type="nucleotide sequence ID" value="NZ_JAWDIQ010000001.1"/>
</dbReference>
<dbReference type="InterPro" id="IPR014247">
    <property type="entry name" value="Spore_lipoprot_YhcN/YlaJ"/>
</dbReference>
<dbReference type="Pfam" id="PF09580">
    <property type="entry name" value="Spore_YhcN_YlaJ"/>
    <property type="match status" value="1"/>
</dbReference>
<proteinExistence type="predicted"/>
<keyword evidence="2" id="KW-1185">Reference proteome</keyword>
<organism evidence="1 2">
    <name type="scientific">Paracerasibacillus soli</name>
    <dbReference type="NCBI Taxonomy" id="480284"/>
    <lineage>
        <taxon>Bacteria</taxon>
        <taxon>Bacillati</taxon>
        <taxon>Bacillota</taxon>
        <taxon>Bacilli</taxon>
        <taxon>Bacillales</taxon>
        <taxon>Bacillaceae</taxon>
        <taxon>Paracerasibacillus</taxon>
    </lineage>
</organism>